<feature type="transmembrane region" description="Helical" evidence="9">
    <location>
        <begin position="129"/>
        <end position="149"/>
    </location>
</feature>
<feature type="transmembrane region" description="Helical" evidence="9">
    <location>
        <begin position="201"/>
        <end position="221"/>
    </location>
</feature>
<gene>
    <name evidence="9" type="primary">ccmC</name>
    <name evidence="12" type="ORF">V6243_02070</name>
</gene>
<keyword evidence="9" id="KW-0813">Transport</keyword>
<evidence type="ECO:0000256" key="7">
    <source>
        <dbReference type="ARBA" id="ARBA00022989"/>
    </source>
</evidence>
<keyword evidence="6 9" id="KW-0201">Cytochrome c-type biogenesis</keyword>
<feature type="transmembrane region" description="Helical" evidence="9">
    <location>
        <begin position="96"/>
        <end position="117"/>
    </location>
</feature>
<dbReference type="RefSeq" id="WP_341541809.1">
    <property type="nucleotide sequence ID" value="NZ_JBAKAP010000002.1"/>
</dbReference>
<protein>
    <recommendedName>
        <fullName evidence="4 9">Heme exporter protein C</fullName>
    </recommendedName>
    <alternativeName>
        <fullName evidence="9">Cytochrome c-type biogenesis protein</fullName>
    </alternativeName>
</protein>
<dbReference type="Proteomes" id="UP001378242">
    <property type="component" value="Unassembled WGS sequence"/>
</dbReference>
<evidence type="ECO:0000256" key="10">
    <source>
        <dbReference type="SAM" id="MobiDB-lite"/>
    </source>
</evidence>
<organism evidence="12 13">
    <name type="scientific">Cobetia marina</name>
    <name type="common">Deleya marina</name>
    <dbReference type="NCBI Taxonomy" id="28258"/>
    <lineage>
        <taxon>Bacteria</taxon>
        <taxon>Pseudomonadati</taxon>
        <taxon>Pseudomonadota</taxon>
        <taxon>Gammaproteobacteria</taxon>
        <taxon>Oceanospirillales</taxon>
        <taxon>Halomonadaceae</taxon>
        <taxon>Cobetia</taxon>
    </lineage>
</organism>
<keyword evidence="13" id="KW-1185">Reference proteome</keyword>
<evidence type="ECO:0000256" key="4">
    <source>
        <dbReference type="ARBA" id="ARBA00016463"/>
    </source>
</evidence>
<dbReference type="EMBL" id="JBAKAP010000002">
    <property type="protein sequence ID" value="MEL0615601.1"/>
    <property type="molecule type" value="Genomic_DNA"/>
</dbReference>
<accession>A0ABU9GAV6</accession>
<keyword evidence="9" id="KW-1003">Cell membrane</keyword>
<keyword evidence="8 9" id="KW-0472">Membrane</keyword>
<feature type="transmembrane region" description="Helical" evidence="9">
    <location>
        <begin position="21"/>
        <end position="44"/>
    </location>
</feature>
<proteinExistence type="inferred from homology"/>
<feature type="domain" description="Cytochrome c assembly protein" evidence="11">
    <location>
        <begin position="18"/>
        <end position="184"/>
    </location>
</feature>
<feature type="transmembrane region" description="Helical" evidence="9">
    <location>
        <begin position="161"/>
        <end position="181"/>
    </location>
</feature>
<name>A0ABU9GAV6_COBMA</name>
<feature type="region of interest" description="Disordered" evidence="10">
    <location>
        <begin position="241"/>
        <end position="265"/>
    </location>
</feature>
<evidence type="ECO:0000313" key="12">
    <source>
        <dbReference type="EMBL" id="MEL0615601.1"/>
    </source>
</evidence>
<comment type="similarity">
    <text evidence="3 9">Belongs to the CcmC/CycZ/HelC family.</text>
</comment>
<dbReference type="NCBIfam" id="TIGR01191">
    <property type="entry name" value="ccmC"/>
    <property type="match status" value="1"/>
</dbReference>
<dbReference type="PANTHER" id="PTHR30071">
    <property type="entry name" value="HEME EXPORTER PROTEIN C"/>
    <property type="match status" value="1"/>
</dbReference>
<keyword evidence="7 9" id="KW-1133">Transmembrane helix</keyword>
<evidence type="ECO:0000259" key="11">
    <source>
        <dbReference type="Pfam" id="PF01578"/>
    </source>
</evidence>
<evidence type="ECO:0000256" key="9">
    <source>
        <dbReference type="RuleBase" id="RU364092"/>
    </source>
</evidence>
<dbReference type="InterPro" id="IPR002541">
    <property type="entry name" value="Cyt_c_assembly"/>
</dbReference>
<dbReference type="InterPro" id="IPR003557">
    <property type="entry name" value="Cyt_c_biogenesis_CcmC"/>
</dbReference>
<evidence type="ECO:0000256" key="3">
    <source>
        <dbReference type="ARBA" id="ARBA00005840"/>
    </source>
</evidence>
<evidence type="ECO:0000313" key="13">
    <source>
        <dbReference type="Proteomes" id="UP001378242"/>
    </source>
</evidence>
<evidence type="ECO:0000256" key="1">
    <source>
        <dbReference type="ARBA" id="ARBA00002442"/>
    </source>
</evidence>
<comment type="subcellular location">
    <subcellularLocation>
        <location evidence="9">Cell inner membrane</location>
    </subcellularLocation>
    <subcellularLocation>
        <location evidence="2">Membrane</location>
        <topology evidence="2">Multi-pass membrane protein</topology>
    </subcellularLocation>
</comment>
<comment type="function">
    <text evidence="1 9">Required for the export of heme to the periplasm for the biogenesis of c-type cytochromes.</text>
</comment>
<dbReference type="InterPro" id="IPR045062">
    <property type="entry name" value="Cyt_c_biogenesis_CcsA/CcmC"/>
</dbReference>
<comment type="caution">
    <text evidence="12">The sequence shown here is derived from an EMBL/GenBank/DDBJ whole genome shotgun (WGS) entry which is preliminary data.</text>
</comment>
<feature type="transmembrane region" description="Helical" evidence="9">
    <location>
        <begin position="56"/>
        <end position="84"/>
    </location>
</feature>
<evidence type="ECO:0000256" key="8">
    <source>
        <dbReference type="ARBA" id="ARBA00023136"/>
    </source>
</evidence>
<sequence length="265" mass="29295">MWPWLHRLGTPATFFVASQRWLPWLWAVAILALVAGSAWGLAFAPADYQQGNSFRIIYVHVPAAILAQSCFMLLAACALIYLVWKIKLADMVATAAAPVGALMTALALFSGSVWGIPTWGTWWIWDARLTSMLIQLFLYLGVIVLRGSFASRDSGSRAASILALVGMVNIPIIKYSVDWWSTLHQPATFTLSEAPPMPASMWIPLLLMVIGFYALFGALVLMRTRVEVLRRESRKQWVRDLLSPHSDSRPGQNSPAGPVSTEGDH</sequence>
<keyword evidence="5 9" id="KW-0812">Transmembrane</keyword>
<dbReference type="PRINTS" id="PR01386">
    <property type="entry name" value="CCMCBIOGNSIS"/>
</dbReference>
<evidence type="ECO:0000256" key="6">
    <source>
        <dbReference type="ARBA" id="ARBA00022748"/>
    </source>
</evidence>
<dbReference type="PANTHER" id="PTHR30071:SF1">
    <property type="entry name" value="CYTOCHROME B_B6 PROTEIN-RELATED"/>
    <property type="match status" value="1"/>
</dbReference>
<evidence type="ECO:0000256" key="5">
    <source>
        <dbReference type="ARBA" id="ARBA00022692"/>
    </source>
</evidence>
<keyword evidence="9" id="KW-0997">Cell inner membrane</keyword>
<dbReference type="Pfam" id="PF01578">
    <property type="entry name" value="Cytochrom_C_asm"/>
    <property type="match status" value="1"/>
</dbReference>
<reference evidence="12 13" key="1">
    <citation type="submission" date="2024-02" db="EMBL/GenBank/DDBJ databases">
        <title>Bacteria isolated from the canopy kelp, Nereocystis luetkeana.</title>
        <authorList>
            <person name="Pfister C.A."/>
            <person name="Younker I.T."/>
            <person name="Light S.H."/>
        </authorList>
    </citation>
    <scope>NUCLEOTIDE SEQUENCE [LARGE SCALE GENOMIC DNA]</scope>
    <source>
        <strain evidence="12 13">TI.5.07</strain>
    </source>
</reference>
<evidence type="ECO:0000256" key="2">
    <source>
        <dbReference type="ARBA" id="ARBA00004141"/>
    </source>
</evidence>